<comment type="caution">
    <text evidence="3">The sequence shown here is derived from an EMBL/GenBank/DDBJ whole genome shotgun (WGS) entry which is preliminary data.</text>
</comment>
<feature type="region of interest" description="Disordered" evidence="1">
    <location>
        <begin position="270"/>
        <end position="386"/>
    </location>
</feature>
<dbReference type="OrthoDB" id="1877767at2759"/>
<dbReference type="InterPro" id="IPR019481">
    <property type="entry name" value="TFIIIC_triple_barrel"/>
</dbReference>
<evidence type="ECO:0000256" key="1">
    <source>
        <dbReference type="SAM" id="MobiDB-lite"/>
    </source>
</evidence>
<proteinExistence type="predicted"/>
<reference evidence="4" key="1">
    <citation type="journal article" date="2017" name="bioRxiv">
        <title>Conservation of a gene cluster reveals novel cercosporin biosynthetic mechanisms and extends production to the genus Colletotrichum.</title>
        <authorList>
            <person name="de Jonge R."/>
            <person name="Ebert M.K."/>
            <person name="Huitt-Roehl C.R."/>
            <person name="Pal P."/>
            <person name="Suttle J.C."/>
            <person name="Spanner R.E."/>
            <person name="Neubauer J.D."/>
            <person name="Jurick W.M.II."/>
            <person name="Stott K.A."/>
            <person name="Secor G.A."/>
            <person name="Thomma B.P.H.J."/>
            <person name="Van de Peer Y."/>
            <person name="Townsend C.A."/>
            <person name="Bolton M.D."/>
        </authorList>
    </citation>
    <scope>NUCLEOTIDE SEQUENCE [LARGE SCALE GENOMIC DNA]</scope>
    <source>
        <strain evidence="4">CBS538.71</strain>
    </source>
</reference>
<dbReference type="Proteomes" id="UP000237631">
    <property type="component" value="Unassembled WGS sequence"/>
</dbReference>
<evidence type="ECO:0000313" key="4">
    <source>
        <dbReference type="Proteomes" id="UP000237631"/>
    </source>
</evidence>
<accession>A0A2S6BZG7</accession>
<feature type="compositionally biased region" description="Basic and acidic residues" evidence="1">
    <location>
        <begin position="270"/>
        <end position="286"/>
    </location>
</feature>
<feature type="region of interest" description="Disordered" evidence="1">
    <location>
        <begin position="1"/>
        <end position="24"/>
    </location>
</feature>
<dbReference type="Pfam" id="PF10419">
    <property type="entry name" value="TFIIIC_sub6"/>
    <property type="match status" value="1"/>
</dbReference>
<evidence type="ECO:0000259" key="2">
    <source>
        <dbReference type="Pfam" id="PF10419"/>
    </source>
</evidence>
<dbReference type="Gene3D" id="2.60.40.4370">
    <property type="match status" value="1"/>
</dbReference>
<feature type="compositionally biased region" description="Low complexity" evidence="1">
    <location>
        <begin position="365"/>
        <end position="374"/>
    </location>
</feature>
<dbReference type="EMBL" id="PNEN01001648">
    <property type="protein sequence ID" value="PPJ52872.1"/>
    <property type="molecule type" value="Genomic_DNA"/>
</dbReference>
<organism evidence="3 4">
    <name type="scientific">Cercospora berteroae</name>
    <dbReference type="NCBI Taxonomy" id="357750"/>
    <lineage>
        <taxon>Eukaryota</taxon>
        <taxon>Fungi</taxon>
        <taxon>Dikarya</taxon>
        <taxon>Ascomycota</taxon>
        <taxon>Pezizomycotina</taxon>
        <taxon>Dothideomycetes</taxon>
        <taxon>Dothideomycetidae</taxon>
        <taxon>Mycosphaerellales</taxon>
        <taxon>Mycosphaerellaceae</taxon>
        <taxon>Cercospora</taxon>
    </lineage>
</organism>
<gene>
    <name evidence="3" type="ORF">CBER1_11201</name>
</gene>
<sequence length="386" mass="42225">MGQPQQQADTAQVPAIPYEEDTSEWEYEYDATETEELYFTLDLTTHVPDALARKYDSAAQNHGISKSGQRNDDAQNDDADEGDGSSKKRAVNSRPQSKLQILDLQTRNPLVKFDDGVYSCYWSTDLGTQFHIAQAGATTQPRRAGTVLDVVGLSQTRLIGKPVTLTQKDFNANGRAQSTAPENDAVDAQSNDGDGQQEDAPVPLSNDPSQPLVIPRELCKNSTAEAQASFLERLSQIKLKRGETDRVPMYSIRIHPDPKNKDELRKRAFDEEAARKKDEEDATAERPRKRRKRLTAAERGIVPDPAHLAAGRQSREQIGARVGFGGSAPGSLATTRSRRKTKEPSTIDTSLGADEDTIMEGEAEGAGPAPTAEEPNPDAQTEENPS</sequence>
<feature type="region of interest" description="Disordered" evidence="1">
    <location>
        <begin position="60"/>
        <end position="98"/>
    </location>
</feature>
<keyword evidence="4" id="KW-1185">Reference proteome</keyword>
<dbReference type="AlphaFoldDB" id="A0A2S6BZG7"/>
<feature type="compositionally biased region" description="Acidic residues" evidence="1">
    <location>
        <begin position="74"/>
        <end position="83"/>
    </location>
</feature>
<feature type="compositionally biased region" description="Polar residues" evidence="1">
    <location>
        <begin position="1"/>
        <end position="10"/>
    </location>
</feature>
<evidence type="ECO:0000313" key="3">
    <source>
        <dbReference type="EMBL" id="PPJ52872.1"/>
    </source>
</evidence>
<dbReference type="STRING" id="357750.A0A2S6BZG7"/>
<protein>
    <recommendedName>
        <fullName evidence="2">Transcription factor TFIIIC triple barrel domain-containing protein</fullName>
    </recommendedName>
</protein>
<feature type="compositionally biased region" description="Polar residues" evidence="1">
    <location>
        <begin position="172"/>
        <end position="181"/>
    </location>
</feature>
<name>A0A2S6BZG7_9PEZI</name>
<feature type="compositionally biased region" description="Acidic residues" evidence="1">
    <location>
        <begin position="353"/>
        <end position="363"/>
    </location>
</feature>
<feature type="domain" description="Transcription factor TFIIIC triple barrel" evidence="2">
    <location>
        <begin position="32"/>
        <end position="165"/>
    </location>
</feature>
<feature type="region of interest" description="Disordered" evidence="1">
    <location>
        <begin position="172"/>
        <end position="212"/>
    </location>
</feature>